<organism evidence="5 6">
    <name type="scientific">Cymbomonas tetramitiformis</name>
    <dbReference type="NCBI Taxonomy" id="36881"/>
    <lineage>
        <taxon>Eukaryota</taxon>
        <taxon>Viridiplantae</taxon>
        <taxon>Chlorophyta</taxon>
        <taxon>Pyramimonadophyceae</taxon>
        <taxon>Pyramimonadales</taxon>
        <taxon>Pyramimonadaceae</taxon>
        <taxon>Cymbomonas</taxon>
    </lineage>
</organism>
<dbReference type="GO" id="GO:0005524">
    <property type="term" value="F:ATP binding"/>
    <property type="evidence" value="ECO:0007669"/>
    <property type="project" value="UniProtKB-KW"/>
</dbReference>
<evidence type="ECO:0000256" key="1">
    <source>
        <dbReference type="ARBA" id="ARBA00008276"/>
    </source>
</evidence>
<evidence type="ECO:0000256" key="3">
    <source>
        <dbReference type="ARBA" id="ARBA00022741"/>
    </source>
</evidence>
<protein>
    <recommendedName>
        <fullName evidence="7">Folylpolyglutamate synthase</fullName>
    </recommendedName>
</protein>
<dbReference type="EMBL" id="LGRX02027893">
    <property type="protein sequence ID" value="KAK3248672.1"/>
    <property type="molecule type" value="Genomic_DNA"/>
</dbReference>
<evidence type="ECO:0000313" key="5">
    <source>
        <dbReference type="EMBL" id="KAK3248672.1"/>
    </source>
</evidence>
<evidence type="ECO:0000256" key="4">
    <source>
        <dbReference type="ARBA" id="ARBA00022840"/>
    </source>
</evidence>
<dbReference type="GO" id="GO:0005737">
    <property type="term" value="C:cytoplasm"/>
    <property type="evidence" value="ECO:0007669"/>
    <property type="project" value="TreeGrafter"/>
</dbReference>
<name>A0AAE0C5B9_9CHLO</name>
<dbReference type="AlphaFoldDB" id="A0AAE0C5B9"/>
<evidence type="ECO:0000256" key="2">
    <source>
        <dbReference type="ARBA" id="ARBA00022598"/>
    </source>
</evidence>
<dbReference type="SUPFAM" id="SSF53623">
    <property type="entry name" value="MurD-like peptide ligases, catalytic domain"/>
    <property type="match status" value="1"/>
</dbReference>
<dbReference type="InterPro" id="IPR018109">
    <property type="entry name" value="Folylpolyglutamate_synth_CS"/>
</dbReference>
<evidence type="ECO:0008006" key="7">
    <source>
        <dbReference type="Google" id="ProtNLM"/>
    </source>
</evidence>
<dbReference type="GO" id="GO:0008841">
    <property type="term" value="F:dihydrofolate synthase activity"/>
    <property type="evidence" value="ECO:0007669"/>
    <property type="project" value="TreeGrafter"/>
</dbReference>
<keyword evidence="3" id="KW-0547">Nucleotide-binding</keyword>
<dbReference type="PROSITE" id="PS01011">
    <property type="entry name" value="FOLYLPOLYGLU_SYNT_1"/>
    <property type="match status" value="1"/>
</dbReference>
<dbReference type="Proteomes" id="UP001190700">
    <property type="component" value="Unassembled WGS sequence"/>
</dbReference>
<dbReference type="InterPro" id="IPR001645">
    <property type="entry name" value="Folylpolyglutamate_synth"/>
</dbReference>
<keyword evidence="2" id="KW-0436">Ligase</keyword>
<dbReference type="GO" id="GO:0004326">
    <property type="term" value="F:tetrahydrofolylpolyglutamate synthase activity"/>
    <property type="evidence" value="ECO:0007669"/>
    <property type="project" value="InterPro"/>
</dbReference>
<dbReference type="InterPro" id="IPR036565">
    <property type="entry name" value="Mur-like_cat_sf"/>
</dbReference>
<proteinExistence type="inferred from homology"/>
<dbReference type="PANTHER" id="PTHR11136:SF0">
    <property type="entry name" value="DIHYDROFOLATE SYNTHETASE-RELATED"/>
    <property type="match status" value="1"/>
</dbReference>
<gene>
    <name evidence="5" type="ORF">CYMTET_41869</name>
</gene>
<accession>A0AAE0C5B9</accession>
<comment type="caution">
    <text evidence="5">The sequence shown here is derived from an EMBL/GenBank/DDBJ whole genome shotgun (WGS) entry which is preliminary data.</text>
</comment>
<comment type="similarity">
    <text evidence="1">Belongs to the folylpolyglutamate synthase family.</text>
</comment>
<keyword evidence="4" id="KW-0067">ATP-binding</keyword>
<feature type="non-terminal residue" evidence="5">
    <location>
        <position position="119"/>
    </location>
</feature>
<sequence>MIALNRIRRHISCPPICTLAGIRWNRVNNSDVQADLYINNFLRKWLNHEKQGVPKNAGTESAEGFDLAVMFRLLKHLGDPHLAMPVLHVGGTKGKGSTAAFLAHVLRASGRRVGVYSSP</sequence>
<keyword evidence="6" id="KW-1185">Reference proteome</keyword>
<dbReference type="Gene3D" id="3.40.1190.10">
    <property type="entry name" value="Mur-like, catalytic domain"/>
    <property type="match status" value="1"/>
</dbReference>
<evidence type="ECO:0000313" key="6">
    <source>
        <dbReference type="Proteomes" id="UP001190700"/>
    </source>
</evidence>
<dbReference type="PANTHER" id="PTHR11136">
    <property type="entry name" value="FOLYLPOLYGLUTAMATE SYNTHASE-RELATED"/>
    <property type="match status" value="1"/>
</dbReference>
<reference evidence="5 6" key="1">
    <citation type="journal article" date="2015" name="Genome Biol. Evol.">
        <title>Comparative Genomics of a Bacterivorous Green Alga Reveals Evolutionary Causalities and Consequences of Phago-Mixotrophic Mode of Nutrition.</title>
        <authorList>
            <person name="Burns J.A."/>
            <person name="Paasch A."/>
            <person name="Narechania A."/>
            <person name="Kim E."/>
        </authorList>
    </citation>
    <scope>NUCLEOTIDE SEQUENCE [LARGE SCALE GENOMIC DNA]</scope>
    <source>
        <strain evidence="5 6">PLY_AMNH</strain>
    </source>
</reference>